<dbReference type="Proteomes" id="UP000323337">
    <property type="component" value="Unassembled WGS sequence"/>
</dbReference>
<proteinExistence type="predicted"/>
<dbReference type="InterPro" id="IPR002934">
    <property type="entry name" value="Polymerase_NTP_transf_dom"/>
</dbReference>
<dbReference type="Gene3D" id="3.30.460.10">
    <property type="entry name" value="Beta Polymerase, domain 2"/>
    <property type="match status" value="1"/>
</dbReference>
<dbReference type="InterPro" id="IPR043519">
    <property type="entry name" value="NT_sf"/>
</dbReference>
<gene>
    <name evidence="2" type="ORF">FXF49_08435</name>
</gene>
<reference evidence="2 3" key="1">
    <citation type="submission" date="2019-08" db="EMBL/GenBank/DDBJ databases">
        <title>Genomic characterization of a novel candidate phylum (ARYD3) from a high temperature, high salinity tertiary oil reservoir in north central Oklahoma, USA.</title>
        <authorList>
            <person name="Youssef N.H."/>
            <person name="Yadav A."/>
            <person name="Elshahed M.S."/>
        </authorList>
    </citation>
    <scope>NUCLEOTIDE SEQUENCE [LARGE SCALE GENOMIC DNA]</scope>
    <source>
        <strain evidence="2">ARYD1</strain>
    </source>
</reference>
<dbReference type="CDD" id="cd05403">
    <property type="entry name" value="NT_KNTase_like"/>
    <property type="match status" value="1"/>
</dbReference>
<evidence type="ECO:0000313" key="2">
    <source>
        <dbReference type="EMBL" id="TYB33016.1"/>
    </source>
</evidence>
<sequence>MDKAEILRFLKQHKQELNDKFGIEEIALFGSYARNEAREDSDVDIVILKIKDKDYFLNSRLNCNDKS</sequence>
<name>A0A5D0MJ64_FLESI</name>
<evidence type="ECO:0000259" key="1">
    <source>
        <dbReference type="Pfam" id="PF01909"/>
    </source>
</evidence>
<comment type="caution">
    <text evidence="2">The sequence shown here is derived from an EMBL/GenBank/DDBJ whole genome shotgun (WGS) entry which is preliminary data.</text>
</comment>
<feature type="domain" description="Polymerase nucleotidyl transferase" evidence="1">
    <location>
        <begin position="10"/>
        <end position="48"/>
    </location>
</feature>
<dbReference type="AlphaFoldDB" id="A0A5D0MJ64"/>
<dbReference type="SUPFAM" id="SSF81301">
    <property type="entry name" value="Nucleotidyltransferase"/>
    <property type="match status" value="1"/>
</dbReference>
<evidence type="ECO:0000313" key="3">
    <source>
        <dbReference type="Proteomes" id="UP000323337"/>
    </source>
</evidence>
<accession>A0A5D0MJ64</accession>
<dbReference type="RefSeq" id="WP_303701460.1">
    <property type="nucleotide sequence ID" value="NZ_VSIV01000217.1"/>
</dbReference>
<protein>
    <recommendedName>
        <fullName evidence="1">Polymerase nucleotidyl transferase domain-containing protein</fullName>
    </recommendedName>
</protein>
<dbReference type="EMBL" id="VSIV01000217">
    <property type="protein sequence ID" value="TYB33016.1"/>
    <property type="molecule type" value="Genomic_DNA"/>
</dbReference>
<dbReference type="GO" id="GO:0016779">
    <property type="term" value="F:nucleotidyltransferase activity"/>
    <property type="evidence" value="ECO:0007669"/>
    <property type="project" value="InterPro"/>
</dbReference>
<dbReference type="Pfam" id="PF01909">
    <property type="entry name" value="NTP_transf_2"/>
    <property type="match status" value="1"/>
</dbReference>
<organism evidence="2 3">
    <name type="scientific">Flexistipes sinusarabici</name>
    <dbReference type="NCBI Taxonomy" id="2352"/>
    <lineage>
        <taxon>Bacteria</taxon>
        <taxon>Pseudomonadati</taxon>
        <taxon>Deferribacterota</taxon>
        <taxon>Deferribacteres</taxon>
        <taxon>Deferribacterales</taxon>
        <taxon>Flexistipitaceae</taxon>
        <taxon>Flexistipes</taxon>
    </lineage>
</organism>